<dbReference type="EMBL" id="AZHB01000007">
    <property type="protein sequence ID" value="OAA67675.1"/>
    <property type="molecule type" value="Genomic_DNA"/>
</dbReference>
<dbReference type="Pfam" id="PF07883">
    <property type="entry name" value="Cupin_2"/>
    <property type="match status" value="1"/>
</dbReference>
<dbReference type="OrthoDB" id="9976870at2759"/>
<comment type="caution">
    <text evidence="3">The sequence shown here is derived from an EMBL/GenBank/DDBJ whole genome shotgun (WGS) entry which is preliminary data.</text>
</comment>
<organism evidence="3 4">
    <name type="scientific">Cordyceps fumosorosea (strain ARSEF 2679)</name>
    <name type="common">Isaria fumosorosea</name>
    <dbReference type="NCBI Taxonomy" id="1081104"/>
    <lineage>
        <taxon>Eukaryota</taxon>
        <taxon>Fungi</taxon>
        <taxon>Dikarya</taxon>
        <taxon>Ascomycota</taxon>
        <taxon>Pezizomycotina</taxon>
        <taxon>Sordariomycetes</taxon>
        <taxon>Hypocreomycetidae</taxon>
        <taxon>Hypocreales</taxon>
        <taxon>Cordycipitaceae</taxon>
        <taxon>Cordyceps</taxon>
    </lineage>
</organism>
<name>A0A167ZLZ0_CORFA</name>
<dbReference type="Gene3D" id="2.60.120.10">
    <property type="entry name" value="Jelly Rolls"/>
    <property type="match status" value="1"/>
</dbReference>
<gene>
    <name evidence="3" type="ORF">ISF_03851</name>
</gene>
<accession>A0A167ZLZ0</accession>
<evidence type="ECO:0000313" key="3">
    <source>
        <dbReference type="EMBL" id="OAA67675.1"/>
    </source>
</evidence>
<reference evidence="3 4" key="1">
    <citation type="journal article" date="2016" name="Genome Biol. Evol.">
        <title>Divergent and convergent evolution of fungal pathogenicity.</title>
        <authorList>
            <person name="Shang Y."/>
            <person name="Xiao G."/>
            <person name="Zheng P."/>
            <person name="Cen K."/>
            <person name="Zhan S."/>
            <person name="Wang C."/>
        </authorList>
    </citation>
    <scope>NUCLEOTIDE SEQUENCE [LARGE SCALE GENOMIC DNA]</scope>
    <source>
        <strain evidence="3 4">ARSEF 2679</strain>
    </source>
</reference>
<feature type="domain" description="Cupin type-2" evidence="2">
    <location>
        <begin position="71"/>
        <end position="122"/>
    </location>
</feature>
<dbReference type="STRING" id="1081104.A0A167ZLZ0"/>
<dbReference type="GeneID" id="30020143"/>
<keyword evidence="1" id="KW-1133">Transmembrane helix</keyword>
<feature type="transmembrane region" description="Helical" evidence="1">
    <location>
        <begin position="186"/>
        <end position="208"/>
    </location>
</feature>
<dbReference type="RefSeq" id="XP_018705664.1">
    <property type="nucleotide sequence ID" value="XM_018847457.1"/>
</dbReference>
<dbReference type="Proteomes" id="UP000076744">
    <property type="component" value="Unassembled WGS sequence"/>
</dbReference>
<dbReference type="AlphaFoldDB" id="A0A167ZLZ0"/>
<sequence length="223" mass="26121">MVLAPLFFLRARQPSRSANWDKPNLALPDTANRTFNVHFELRRGLYVSTHSFPKHDATAQEQDKDTLFFPPPHYHLFADEHFLVTRGAGTWHLWDRDVRLKAGEKLYLPARAWHSFEGDRSAEAPLAVEVYFDKGHAHVEERFFRNILGYLSDCHREGIEPSVCQLLIFFHHFRMVPGLRVARWELLNLVLNLVIMYVAAFLGLLMGYEGSYDEYYREKKKTQ</sequence>
<dbReference type="SUPFAM" id="SSF51182">
    <property type="entry name" value="RmlC-like cupins"/>
    <property type="match status" value="1"/>
</dbReference>
<keyword evidence="1" id="KW-0812">Transmembrane</keyword>
<proteinExistence type="predicted"/>
<keyword evidence="1" id="KW-0472">Membrane</keyword>
<keyword evidence="4" id="KW-1185">Reference proteome</keyword>
<evidence type="ECO:0000256" key="1">
    <source>
        <dbReference type="SAM" id="Phobius"/>
    </source>
</evidence>
<dbReference type="InterPro" id="IPR013096">
    <property type="entry name" value="Cupin_2"/>
</dbReference>
<dbReference type="InterPro" id="IPR014710">
    <property type="entry name" value="RmlC-like_jellyroll"/>
</dbReference>
<protein>
    <submittedName>
        <fullName evidence="3">Cupin, RmlC-type</fullName>
    </submittedName>
</protein>
<evidence type="ECO:0000259" key="2">
    <source>
        <dbReference type="Pfam" id="PF07883"/>
    </source>
</evidence>
<dbReference type="InterPro" id="IPR011051">
    <property type="entry name" value="RmlC_Cupin_sf"/>
</dbReference>
<evidence type="ECO:0000313" key="4">
    <source>
        <dbReference type="Proteomes" id="UP000076744"/>
    </source>
</evidence>